<dbReference type="SUPFAM" id="SSF52317">
    <property type="entry name" value="Class I glutamine amidotransferase-like"/>
    <property type="match status" value="1"/>
</dbReference>
<dbReference type="PIRSF" id="PIRSF028757">
    <property type="entry name" value="LD-carboxypeptidase"/>
    <property type="match status" value="1"/>
</dbReference>
<dbReference type="Gene3D" id="3.40.50.10740">
    <property type="entry name" value="Class I glutamine amidotransferase-like"/>
    <property type="match status" value="1"/>
</dbReference>
<dbReference type="InterPro" id="IPR040921">
    <property type="entry name" value="Peptidase_S66C"/>
</dbReference>
<dbReference type="Proteomes" id="UP000734511">
    <property type="component" value="Unassembled WGS sequence"/>
</dbReference>
<evidence type="ECO:0000256" key="2">
    <source>
        <dbReference type="ARBA" id="ARBA00022645"/>
    </source>
</evidence>
<dbReference type="RefSeq" id="WP_167984375.1">
    <property type="nucleotide sequence ID" value="NZ_JAATEJ010000015.1"/>
</dbReference>
<keyword evidence="9" id="KW-1185">Reference proteome</keyword>
<gene>
    <name evidence="8" type="ORF">HCN08_19280</name>
</gene>
<keyword evidence="3" id="KW-0645">Protease</keyword>
<keyword evidence="2" id="KW-0121">Carboxypeptidase</keyword>
<comment type="similarity">
    <text evidence="1">Belongs to the peptidase S66 family.</text>
</comment>
<evidence type="ECO:0000256" key="3">
    <source>
        <dbReference type="ARBA" id="ARBA00022670"/>
    </source>
</evidence>
<evidence type="ECO:0000256" key="4">
    <source>
        <dbReference type="ARBA" id="ARBA00022801"/>
    </source>
</evidence>
<organism evidence="8 9">
    <name type="scientific">Actinacidiphila epipremni</name>
    <dbReference type="NCBI Taxonomy" id="2053013"/>
    <lineage>
        <taxon>Bacteria</taxon>
        <taxon>Bacillati</taxon>
        <taxon>Actinomycetota</taxon>
        <taxon>Actinomycetes</taxon>
        <taxon>Kitasatosporales</taxon>
        <taxon>Streptomycetaceae</taxon>
        <taxon>Actinacidiphila</taxon>
    </lineage>
</organism>
<evidence type="ECO:0000313" key="9">
    <source>
        <dbReference type="Proteomes" id="UP000734511"/>
    </source>
</evidence>
<dbReference type="InterPro" id="IPR003507">
    <property type="entry name" value="S66_fam"/>
</dbReference>
<keyword evidence="5" id="KW-0720">Serine protease</keyword>
<dbReference type="InterPro" id="IPR027461">
    <property type="entry name" value="Carboxypeptidase_A_C_sf"/>
</dbReference>
<keyword evidence="4" id="KW-0378">Hydrolase</keyword>
<accession>A0ABX0ZV86</accession>
<sequence>MPGGASGPLDRARRLVAGDRVGIVAPAGPVPGGLLAEGVEVLRGWGLEPVLAPHVLDAHPSGYLAGADLARAADLGAFWSDPSLAAVLCARGGYGTQRMADLLDWDAMARAEPKVFVGFSDITVLHEAFATRLSVATLHGPMPGTPAFLSDPAGREHLRRTLFAPQETQVLRAVPPGEPTAGVAGRDAAPGAVPASAPQGCALVPGRATGVTMGGCLSLLASDLGTRSGRPSAAGGIVLLEDTGEEPYRLDRYLTQLLRSGWLDGVAGIAAGSWEGCGPYADVRALLLDRLAPLGVPVLEGLPFGHGTPALTVPLGAAATLDAGAGTLTLHAPALR</sequence>
<evidence type="ECO:0000313" key="8">
    <source>
        <dbReference type="EMBL" id="NJP45526.1"/>
    </source>
</evidence>
<dbReference type="InterPro" id="IPR040449">
    <property type="entry name" value="Peptidase_S66_N"/>
</dbReference>
<dbReference type="Pfam" id="PF17676">
    <property type="entry name" value="Peptidase_S66C"/>
    <property type="match status" value="1"/>
</dbReference>
<evidence type="ECO:0000256" key="5">
    <source>
        <dbReference type="ARBA" id="ARBA00022825"/>
    </source>
</evidence>
<evidence type="ECO:0000259" key="7">
    <source>
        <dbReference type="Pfam" id="PF17676"/>
    </source>
</evidence>
<name>A0ABX0ZV86_9ACTN</name>
<dbReference type="EMBL" id="JAATEJ010000015">
    <property type="protein sequence ID" value="NJP45526.1"/>
    <property type="molecule type" value="Genomic_DNA"/>
</dbReference>
<dbReference type="Pfam" id="PF02016">
    <property type="entry name" value="Peptidase_S66"/>
    <property type="match status" value="1"/>
</dbReference>
<dbReference type="InterPro" id="IPR029062">
    <property type="entry name" value="Class_I_gatase-like"/>
</dbReference>
<evidence type="ECO:0000256" key="1">
    <source>
        <dbReference type="ARBA" id="ARBA00010233"/>
    </source>
</evidence>
<reference evidence="8 9" key="1">
    <citation type="submission" date="2020-03" db="EMBL/GenBank/DDBJ databases">
        <title>WGS of actinomycetes isolated from Thailand.</title>
        <authorList>
            <person name="Thawai C."/>
        </authorList>
    </citation>
    <scope>NUCLEOTIDE SEQUENCE [LARGE SCALE GENOMIC DNA]</scope>
    <source>
        <strain evidence="8 9">PRB2-1</strain>
    </source>
</reference>
<dbReference type="CDD" id="cd07025">
    <property type="entry name" value="Peptidase_S66"/>
    <property type="match status" value="1"/>
</dbReference>
<proteinExistence type="inferred from homology"/>
<dbReference type="PANTHER" id="PTHR30237">
    <property type="entry name" value="MURAMOYLTETRAPEPTIDE CARBOXYPEPTIDASE"/>
    <property type="match status" value="1"/>
</dbReference>
<feature type="domain" description="LD-carboxypeptidase C-terminal" evidence="7">
    <location>
        <begin position="209"/>
        <end position="321"/>
    </location>
</feature>
<comment type="caution">
    <text evidence="8">The sequence shown here is derived from an EMBL/GenBank/DDBJ whole genome shotgun (WGS) entry which is preliminary data.</text>
</comment>
<dbReference type="InterPro" id="IPR027478">
    <property type="entry name" value="LdcA_N"/>
</dbReference>
<protein>
    <submittedName>
        <fullName evidence="8">LD-carboxypeptidase</fullName>
    </submittedName>
</protein>
<dbReference type="PANTHER" id="PTHR30237:SF2">
    <property type="entry name" value="MUREIN TETRAPEPTIDE CARBOXYPEPTIDASE"/>
    <property type="match status" value="1"/>
</dbReference>
<dbReference type="SUPFAM" id="SSF141986">
    <property type="entry name" value="LD-carboxypeptidase A C-terminal domain-like"/>
    <property type="match status" value="1"/>
</dbReference>
<dbReference type="Gene3D" id="3.50.30.60">
    <property type="entry name" value="LD-carboxypeptidase A C-terminal domain-like"/>
    <property type="match status" value="1"/>
</dbReference>
<evidence type="ECO:0000259" key="6">
    <source>
        <dbReference type="Pfam" id="PF02016"/>
    </source>
</evidence>
<feature type="domain" description="LD-carboxypeptidase N-terminal" evidence="6">
    <location>
        <begin position="21"/>
        <end position="140"/>
    </location>
</feature>